<dbReference type="InterPro" id="IPR012763">
    <property type="entry name" value="DNA_pol_III_sug/sutau_N"/>
</dbReference>
<dbReference type="NCBIfam" id="TIGR02397">
    <property type="entry name" value="dnaX_nterm"/>
    <property type="match status" value="1"/>
</dbReference>
<dbReference type="EC" id="2.7.7.7" evidence="11"/>
<dbReference type="SUPFAM" id="SSF52540">
    <property type="entry name" value="P-loop containing nucleoside triphosphate hydrolases"/>
    <property type="match status" value="1"/>
</dbReference>
<keyword evidence="7" id="KW-0862">Zinc</keyword>
<dbReference type="Pfam" id="PF22608">
    <property type="entry name" value="DNAX_ATPase_lid"/>
    <property type="match status" value="1"/>
</dbReference>
<comment type="caution">
    <text evidence="14">The sequence shown here is derived from an EMBL/GenBank/DDBJ whole genome shotgun (WGS) entry which is preliminary data.</text>
</comment>
<dbReference type="Pfam" id="PF13177">
    <property type="entry name" value="DNA_pol3_delta2"/>
    <property type="match status" value="1"/>
</dbReference>
<sequence>MSSVLYQKYRSQNFDELIGQEHITKILKNAVKNNQLTHAYLFVGSRGTGKTSAARILAKAINCENPLKDGNPCGKCGVCRAINSGNFLDLIEIDAASNRGIDQIRELKEKIEFSPTEGKYKVYIIDEVHMLTTEAFNALLKTLEEPPKHVIFVLATTEVHKLPPTILSRCQRYDFRLGTDKEIQEVIERSAKGEGMKIEDDAMKILVRNARGSYRDALSLLDVVFSGQSGKDKKITEEEVRLLLGLPDIEMVDLLLTYLADNEPKEALELIEDIEEKGINFQQFVSYTLEILREALVAKIKDEELDYQFYTKVSQRDILRLVKSFLDIERSLKGSSNQSLVMEMIIPEFCVPQSREEEEEEEEEEDLSEEYVDNDVDSSSSASVTVVHNDVDFNDIKENWSKVAKAIKPIHKHLYAFLDTSKPIKYEKGKLYIEVPFQFYKDQIDCPQSRDAISAVLKDIFNISCRLECTVNEKAKPRMKSSVDVVLKNLPKKKEKKEEAEKSFKSNIDVEAIFEGM</sequence>
<keyword evidence="4 11" id="KW-0235">DNA replication</keyword>
<dbReference type="Pfam" id="PF12169">
    <property type="entry name" value="DNA_pol3_gamma3"/>
    <property type="match status" value="1"/>
</dbReference>
<comment type="similarity">
    <text evidence="1 11">Belongs to the DnaX/STICHEL family.</text>
</comment>
<dbReference type="CDD" id="cd00009">
    <property type="entry name" value="AAA"/>
    <property type="match status" value="1"/>
</dbReference>
<dbReference type="PATRIC" id="fig|1641389.3.peg.657"/>
<evidence type="ECO:0000256" key="12">
    <source>
        <dbReference type="SAM" id="MobiDB-lite"/>
    </source>
</evidence>
<comment type="function">
    <text evidence="11">DNA polymerase III is a complex, multichain enzyme responsible for most of the replicative synthesis in bacteria. This DNA polymerase also exhibits 3' to 5' exonuclease activity.</text>
</comment>
<evidence type="ECO:0000256" key="6">
    <source>
        <dbReference type="ARBA" id="ARBA00022741"/>
    </source>
</evidence>
<evidence type="ECO:0000256" key="5">
    <source>
        <dbReference type="ARBA" id="ARBA00022723"/>
    </source>
</evidence>
<keyword evidence="2 11" id="KW-0808">Transferase</keyword>
<dbReference type="Gene3D" id="1.20.272.10">
    <property type="match status" value="1"/>
</dbReference>
<dbReference type="Proteomes" id="UP000053904">
    <property type="component" value="Unassembled WGS sequence"/>
</dbReference>
<comment type="catalytic activity">
    <reaction evidence="10 11">
        <text>DNA(n) + a 2'-deoxyribonucleoside 5'-triphosphate = DNA(n+1) + diphosphate</text>
        <dbReference type="Rhea" id="RHEA:22508"/>
        <dbReference type="Rhea" id="RHEA-COMP:17339"/>
        <dbReference type="Rhea" id="RHEA-COMP:17340"/>
        <dbReference type="ChEBI" id="CHEBI:33019"/>
        <dbReference type="ChEBI" id="CHEBI:61560"/>
        <dbReference type="ChEBI" id="CHEBI:173112"/>
        <dbReference type="EC" id="2.7.7.7"/>
    </reaction>
</comment>
<evidence type="ECO:0000256" key="8">
    <source>
        <dbReference type="ARBA" id="ARBA00022840"/>
    </source>
</evidence>
<dbReference type="SUPFAM" id="SSF48019">
    <property type="entry name" value="post-AAA+ oligomerization domain-like"/>
    <property type="match status" value="1"/>
</dbReference>
<evidence type="ECO:0000256" key="4">
    <source>
        <dbReference type="ARBA" id="ARBA00022705"/>
    </source>
</evidence>
<dbReference type="PANTHER" id="PTHR11669:SF0">
    <property type="entry name" value="PROTEIN STICHEL-LIKE 2"/>
    <property type="match status" value="1"/>
</dbReference>
<keyword evidence="8 11" id="KW-0067">ATP-binding</keyword>
<dbReference type="AlphaFoldDB" id="A0A101HHS9"/>
<dbReference type="GO" id="GO:0003677">
    <property type="term" value="F:DNA binding"/>
    <property type="evidence" value="ECO:0007669"/>
    <property type="project" value="InterPro"/>
</dbReference>
<dbReference type="InterPro" id="IPR027417">
    <property type="entry name" value="P-loop_NTPase"/>
</dbReference>
<dbReference type="GO" id="GO:0009360">
    <property type="term" value="C:DNA polymerase III complex"/>
    <property type="evidence" value="ECO:0007669"/>
    <property type="project" value="InterPro"/>
</dbReference>
<reference evidence="15" key="1">
    <citation type="journal article" date="2015" name="MBio">
        <title>Genome-Resolved Metagenomic Analysis Reveals Roles for Candidate Phyla and Other Microbial Community Members in Biogeochemical Transformations in Oil Reservoirs.</title>
        <authorList>
            <person name="Hu P."/>
            <person name="Tom L."/>
            <person name="Singh A."/>
            <person name="Thomas B.C."/>
            <person name="Baker B.J."/>
            <person name="Piceno Y.M."/>
            <person name="Andersen G.L."/>
            <person name="Banfield J.F."/>
        </authorList>
    </citation>
    <scope>NUCLEOTIDE SEQUENCE [LARGE SCALE GENOMIC DNA]</scope>
</reference>
<dbReference type="Gene3D" id="1.10.8.60">
    <property type="match status" value="1"/>
</dbReference>
<organism evidence="14 15">
    <name type="scientific">candidate division WS6 bacterium 34_10</name>
    <dbReference type="NCBI Taxonomy" id="1641389"/>
    <lineage>
        <taxon>Bacteria</taxon>
        <taxon>Candidatus Dojkabacteria</taxon>
    </lineage>
</organism>
<feature type="region of interest" description="Disordered" evidence="12">
    <location>
        <begin position="352"/>
        <end position="373"/>
    </location>
</feature>
<dbReference type="InterPro" id="IPR003593">
    <property type="entry name" value="AAA+_ATPase"/>
</dbReference>
<keyword evidence="3 11" id="KW-0548">Nucleotidyltransferase</keyword>
<dbReference type="FunFam" id="3.40.50.300:FF:000014">
    <property type="entry name" value="DNA polymerase III subunit gamma/tau"/>
    <property type="match status" value="1"/>
</dbReference>
<evidence type="ECO:0000256" key="2">
    <source>
        <dbReference type="ARBA" id="ARBA00022679"/>
    </source>
</evidence>
<dbReference type="GO" id="GO:0006261">
    <property type="term" value="P:DNA-templated DNA replication"/>
    <property type="evidence" value="ECO:0007669"/>
    <property type="project" value="TreeGrafter"/>
</dbReference>
<feature type="compositionally biased region" description="Acidic residues" evidence="12">
    <location>
        <begin position="356"/>
        <end position="373"/>
    </location>
</feature>
<evidence type="ECO:0000256" key="3">
    <source>
        <dbReference type="ARBA" id="ARBA00022695"/>
    </source>
</evidence>
<dbReference type="GO" id="GO:0046872">
    <property type="term" value="F:metal ion binding"/>
    <property type="evidence" value="ECO:0007669"/>
    <property type="project" value="UniProtKB-KW"/>
</dbReference>
<dbReference type="InterPro" id="IPR045085">
    <property type="entry name" value="HLD_clamp_pol_III_gamma_tau"/>
</dbReference>
<dbReference type="InterPro" id="IPR008921">
    <property type="entry name" value="DNA_pol3_clamp-load_cplx_C"/>
</dbReference>
<comment type="subunit">
    <text evidence="11">DNA polymerase III contains a core (composed of alpha, epsilon and theta chains) that associates with a tau subunit. This core dimerizes to form the POLIII' complex. PolIII' associates with the gamma complex (composed of gamma, delta, delta', psi and chi chains) and with the beta chain to form the complete DNA polymerase III complex.</text>
</comment>
<keyword evidence="6 11" id="KW-0547">Nucleotide-binding</keyword>
<dbReference type="GO" id="GO:0003887">
    <property type="term" value="F:DNA-directed DNA polymerase activity"/>
    <property type="evidence" value="ECO:0007669"/>
    <property type="project" value="UniProtKB-KW"/>
</dbReference>
<dbReference type="PANTHER" id="PTHR11669">
    <property type="entry name" value="REPLICATION FACTOR C / DNA POLYMERASE III GAMMA-TAU SUBUNIT"/>
    <property type="match status" value="1"/>
</dbReference>
<feature type="domain" description="AAA+ ATPase" evidence="13">
    <location>
        <begin position="36"/>
        <end position="178"/>
    </location>
</feature>
<dbReference type="NCBIfam" id="NF004046">
    <property type="entry name" value="PRK05563.1"/>
    <property type="match status" value="1"/>
</dbReference>
<evidence type="ECO:0000256" key="11">
    <source>
        <dbReference type="RuleBase" id="RU364063"/>
    </source>
</evidence>
<dbReference type="EMBL" id="LGGO01000069">
    <property type="protein sequence ID" value="KUK77076.1"/>
    <property type="molecule type" value="Genomic_DNA"/>
</dbReference>
<dbReference type="Gene3D" id="3.40.50.300">
    <property type="entry name" value="P-loop containing nucleotide triphosphate hydrolases"/>
    <property type="match status" value="1"/>
</dbReference>
<evidence type="ECO:0000313" key="14">
    <source>
        <dbReference type="EMBL" id="KUK77076.1"/>
    </source>
</evidence>
<evidence type="ECO:0000259" key="13">
    <source>
        <dbReference type="SMART" id="SM00382"/>
    </source>
</evidence>
<gene>
    <name evidence="11" type="primary">dnaX</name>
    <name evidence="14" type="ORF">XD93_0551</name>
</gene>
<dbReference type="InterPro" id="IPR001270">
    <property type="entry name" value="ClpA/B"/>
</dbReference>
<proteinExistence type="inferred from homology"/>
<dbReference type="InterPro" id="IPR022754">
    <property type="entry name" value="DNA_pol_III_gamma-3"/>
</dbReference>
<evidence type="ECO:0000256" key="1">
    <source>
        <dbReference type="ARBA" id="ARBA00006360"/>
    </source>
</evidence>
<accession>A0A101HHS9</accession>
<dbReference type="SMART" id="SM00382">
    <property type="entry name" value="AAA"/>
    <property type="match status" value="1"/>
</dbReference>
<evidence type="ECO:0000313" key="15">
    <source>
        <dbReference type="Proteomes" id="UP000053904"/>
    </source>
</evidence>
<keyword evidence="5" id="KW-0479">Metal-binding</keyword>
<evidence type="ECO:0000256" key="10">
    <source>
        <dbReference type="ARBA" id="ARBA00049244"/>
    </source>
</evidence>
<evidence type="ECO:0000256" key="7">
    <source>
        <dbReference type="ARBA" id="ARBA00022833"/>
    </source>
</evidence>
<evidence type="ECO:0000256" key="9">
    <source>
        <dbReference type="ARBA" id="ARBA00022932"/>
    </source>
</evidence>
<dbReference type="PRINTS" id="PR00300">
    <property type="entry name" value="CLPPROTEASEA"/>
</dbReference>
<protein>
    <recommendedName>
        <fullName evidence="11">DNA polymerase III subunit gamma/tau</fullName>
        <ecNumber evidence="11">2.7.7.7</ecNumber>
    </recommendedName>
</protein>
<dbReference type="GO" id="GO:0005524">
    <property type="term" value="F:ATP binding"/>
    <property type="evidence" value="ECO:0007669"/>
    <property type="project" value="UniProtKB-KW"/>
</dbReference>
<name>A0A101HHS9_9BACT</name>
<keyword evidence="9 11" id="KW-0239">DNA-directed DNA polymerase</keyword>
<dbReference type="InterPro" id="IPR050238">
    <property type="entry name" value="DNA_Rep/Repair_Clamp_Loader"/>
</dbReference>